<feature type="domain" description="Aconitase B swivel" evidence="5">
    <location>
        <begin position="175"/>
        <end position="406"/>
    </location>
</feature>
<dbReference type="InterPro" id="IPR015932">
    <property type="entry name" value="Aconitase_dom2"/>
</dbReference>
<dbReference type="InterPro" id="IPR015931">
    <property type="entry name" value="Acnase/IPM_dHydase_lsu_aba_1/3"/>
</dbReference>
<comment type="caution">
    <text evidence="7">The sequence shown here is derived from an EMBL/GenBank/DDBJ whole genome shotgun (WGS) entry which is preliminary data.</text>
</comment>
<keyword evidence="3" id="KW-0411">Iron-sulfur</keyword>
<dbReference type="InterPro" id="IPR001030">
    <property type="entry name" value="Acoase/IPM_deHydtase_lsu_aba"/>
</dbReference>
<evidence type="ECO:0000256" key="3">
    <source>
        <dbReference type="ARBA" id="ARBA00023014"/>
    </source>
</evidence>
<dbReference type="Proteomes" id="UP000191933">
    <property type="component" value="Unassembled WGS sequence"/>
</dbReference>
<organism evidence="7 8">
    <name type="scientific">Agrobacterium genomosp. 2 str. CFBP 5494</name>
    <dbReference type="NCBI Taxonomy" id="1183436"/>
    <lineage>
        <taxon>Bacteria</taxon>
        <taxon>Pseudomonadati</taxon>
        <taxon>Pseudomonadota</taxon>
        <taxon>Alphaproteobacteria</taxon>
        <taxon>Hyphomicrobiales</taxon>
        <taxon>Rhizobiaceae</taxon>
        <taxon>Rhizobium/Agrobacterium group</taxon>
        <taxon>Agrobacterium</taxon>
        <taxon>Agrobacterium tumefaciens complex</taxon>
    </lineage>
</organism>
<dbReference type="GO" id="GO:0005829">
    <property type="term" value="C:cytosol"/>
    <property type="evidence" value="ECO:0007669"/>
    <property type="project" value="TreeGrafter"/>
</dbReference>
<evidence type="ECO:0000256" key="2">
    <source>
        <dbReference type="ARBA" id="ARBA00023004"/>
    </source>
</evidence>
<dbReference type="SUPFAM" id="SSF52016">
    <property type="entry name" value="LeuD/IlvD-like"/>
    <property type="match status" value="1"/>
</dbReference>
<dbReference type="EC" id="4.2.1.3" evidence="7"/>
<dbReference type="InterPro" id="IPR050926">
    <property type="entry name" value="Aconitase/IPM_isomerase"/>
</dbReference>
<keyword evidence="2" id="KW-0408">Iron</keyword>
<keyword evidence="7" id="KW-0456">Lyase</keyword>
<dbReference type="GO" id="GO:0019629">
    <property type="term" value="P:propionate catabolic process, 2-methylcitrate cycle"/>
    <property type="evidence" value="ECO:0007669"/>
    <property type="project" value="TreeGrafter"/>
</dbReference>
<dbReference type="PANTHER" id="PTHR43160:SF4">
    <property type="entry name" value="ACONITATE HYDRATASE B"/>
    <property type="match status" value="1"/>
</dbReference>
<dbReference type="Gene3D" id="3.40.1060.10">
    <property type="entry name" value="Aconitase, Domain 2"/>
    <property type="match status" value="1"/>
</dbReference>
<dbReference type="PANTHER" id="PTHR43160">
    <property type="entry name" value="ACONITATE HYDRATASE B"/>
    <property type="match status" value="1"/>
</dbReference>
<dbReference type="Pfam" id="PF11791">
    <property type="entry name" value="Aconitase_B_N"/>
    <property type="match status" value="1"/>
</dbReference>
<evidence type="ECO:0000313" key="7">
    <source>
        <dbReference type="EMBL" id="CUW96531.1"/>
    </source>
</evidence>
<dbReference type="SUPFAM" id="SSF53732">
    <property type="entry name" value="Aconitase iron-sulfur domain"/>
    <property type="match status" value="1"/>
</dbReference>
<dbReference type="GO" id="GO:0006099">
    <property type="term" value="P:tricarboxylic acid cycle"/>
    <property type="evidence" value="ECO:0007669"/>
    <property type="project" value="InterPro"/>
</dbReference>
<dbReference type="EMBL" id="FBVY01000030">
    <property type="protein sequence ID" value="CUW96531.1"/>
    <property type="molecule type" value="Genomic_DNA"/>
</dbReference>
<dbReference type="AlphaFoldDB" id="A0A9W5B481"/>
<dbReference type="InterPro" id="IPR015928">
    <property type="entry name" value="Aconitase/3IPM_dehydase_swvl"/>
</dbReference>
<evidence type="ECO:0000259" key="4">
    <source>
        <dbReference type="Pfam" id="PF00330"/>
    </source>
</evidence>
<dbReference type="InterPro" id="IPR036008">
    <property type="entry name" value="Aconitase_4Fe-4S_dom"/>
</dbReference>
<evidence type="ECO:0000313" key="8">
    <source>
        <dbReference type="Proteomes" id="UP000191933"/>
    </source>
</evidence>
<dbReference type="Pfam" id="PF06434">
    <property type="entry name" value="Aconitase_2_N"/>
    <property type="match status" value="1"/>
</dbReference>
<dbReference type="GO" id="GO:0047456">
    <property type="term" value="F:2-methylisocitrate dehydratase activity"/>
    <property type="evidence" value="ECO:0007669"/>
    <property type="project" value="TreeGrafter"/>
</dbReference>
<dbReference type="Gene3D" id="1.25.40.310">
    <property type="entry name" value="Aconitate B, HEAT-like domain"/>
    <property type="match status" value="1"/>
</dbReference>
<dbReference type="Pfam" id="PF00330">
    <property type="entry name" value="Aconitase"/>
    <property type="match status" value="1"/>
</dbReference>
<evidence type="ECO:0000259" key="6">
    <source>
        <dbReference type="Pfam" id="PF11791"/>
    </source>
</evidence>
<keyword evidence="1" id="KW-0479">Metal-binding</keyword>
<feature type="domain" description="Aconitase/3-isopropylmalate dehydratase large subunit alpha/beta/alpha" evidence="4">
    <location>
        <begin position="411"/>
        <end position="894"/>
    </location>
</feature>
<dbReference type="RefSeq" id="WP_072492932.1">
    <property type="nucleotide sequence ID" value="NZ_LT009719.1"/>
</dbReference>
<keyword evidence="8" id="KW-1185">Reference proteome</keyword>
<evidence type="ECO:0000256" key="1">
    <source>
        <dbReference type="ARBA" id="ARBA00022723"/>
    </source>
</evidence>
<dbReference type="CDD" id="cd01576">
    <property type="entry name" value="AcnB_Swivel"/>
    <property type="match status" value="1"/>
</dbReference>
<protein>
    <submittedName>
        <fullName evidence="7">Bifunctional aconitate hydratase 2/2-methylisocitrate dehydratase</fullName>
        <ecNumber evidence="7">4.2.1.3</ecNumber>
    </submittedName>
</protein>
<evidence type="ECO:0000259" key="5">
    <source>
        <dbReference type="Pfam" id="PF06434"/>
    </source>
</evidence>
<proteinExistence type="predicted"/>
<dbReference type="InterPro" id="IPR036288">
    <property type="entry name" value="Aconitase_B_HEAT-like_dom_sf"/>
</dbReference>
<dbReference type="InterPro" id="IPR015933">
    <property type="entry name" value="Aconitase_B_HEAT-like_dom"/>
</dbReference>
<dbReference type="GO" id="GO:0046872">
    <property type="term" value="F:metal ion binding"/>
    <property type="evidence" value="ECO:0007669"/>
    <property type="project" value="UniProtKB-KW"/>
</dbReference>
<dbReference type="GO" id="GO:0051539">
    <property type="term" value="F:4 iron, 4 sulfur cluster binding"/>
    <property type="evidence" value="ECO:0007669"/>
    <property type="project" value="TreeGrafter"/>
</dbReference>
<name>A0A9W5B481_9HYPH</name>
<dbReference type="NCBIfam" id="NF006690">
    <property type="entry name" value="PRK09238.1"/>
    <property type="match status" value="1"/>
</dbReference>
<dbReference type="Gene3D" id="3.20.19.10">
    <property type="entry name" value="Aconitase, domain 4"/>
    <property type="match status" value="1"/>
</dbReference>
<reference evidence="7 8" key="1">
    <citation type="submission" date="2016-01" db="EMBL/GenBank/DDBJ databases">
        <authorList>
            <person name="Regsiter A."/>
            <person name="william w."/>
        </authorList>
    </citation>
    <scope>NUCLEOTIDE SEQUENCE [LARGE SCALE GENOMIC DNA]</scope>
    <source>
        <strain evidence="7 8">CFBP 5494</strain>
    </source>
</reference>
<sequence length="929" mass="100751">MNLYLDYLAEIKSREPQGLAPKPIDDGALTAEIIELIKDAGSEHRADALKFFIYNTLPGTTSAAGVKAAFLKQIILGDVIVPEITPTFALELLSHMKGGPSIKVLLDIALGNDAAIATKAGEVLKTQVFLYDADMFRLRDAYKAGNAIARDVLESYARAEFFTKLPDVEDEIKVVTFIAAEGDISTDLLSPGNQAHSRSDRQLHGQCMISPEAQAQIVALQKQHPDKRVMMIAEKGTMGVGSSRMSGVNNVALWTGKQASPYVPFVNYAPIVAGTNGISPIFATTVDVTGGIGINLKNWVKKLGEDGKPILNNDGNPILEQKYSVETGTVLKIDAKNRKLRDENGTELVDLASSFTPQKMEFMKAGSSYAIVFGKKLQTFAAETLGVEANPVFAPNKEISIEGQGLTAVEKIFNRNAVGVTPGKVLHAGSDVRVKVNIVGSQDTTGLMTAQELEAMAATVISPLVDGAYQSGCHTASVWDKKAQANTPKLMAFMHNFGVITGRDPKGVYHSMTDVIHKVLNDITVDDRAIIIGGDSHTRMSKGVAFGADSGTVALALATGEATMPIPQSVKVTFKGTMQPYMDFRDVVHATQAQMLQQHGDNVFQGRIIEVHLGTLLADQAFTFTDWTAEMKAKASICISEDETLIESLEIAKSRIQIMIDKGMDNAAQTLKGLIAKADQRIAEIRSGEVPALKPDANAKYFAEVVVDLDVINEPMIADPDVNNNDVSRRYTHDTIRPVSYYGATKKVDLGFVGSCMVHKGDVKIVAQMLRNIEKTEGKVEFKAPLVVAAPTYNIIDELKAEGDWEILQKYSGFEFDDINPKTTNRTEYENILYLERPGCNLCMGNQEKAAKGDTVLATSTRLFQGRVVEDSAEKKGESLLASTPVVVLSAILGRTPSIEEYRSAVEGIDLTKFAPPKTTPIDSQSVHY</sequence>
<dbReference type="InterPro" id="IPR015929">
    <property type="entry name" value="Aconitase_B_swivel"/>
</dbReference>
<dbReference type="Gene3D" id="3.30.499.10">
    <property type="entry name" value="Aconitase, domain 3"/>
    <property type="match status" value="2"/>
</dbReference>
<accession>A0A9W5B481</accession>
<feature type="domain" description="Aconitase B HEAT-like" evidence="6">
    <location>
        <begin position="6"/>
        <end position="162"/>
    </location>
</feature>
<gene>
    <name evidence="7" type="ORF">AGR2A_Lc180083</name>
</gene>
<dbReference type="SUPFAM" id="SSF74778">
    <property type="entry name" value="Aconitase B, N-terminal domain"/>
    <property type="match status" value="1"/>
</dbReference>
<dbReference type="GO" id="GO:0003994">
    <property type="term" value="F:aconitate hydratase activity"/>
    <property type="evidence" value="ECO:0007669"/>
    <property type="project" value="UniProtKB-EC"/>
</dbReference>